<name>A0A1G2KTG4_9BACT</name>
<keyword evidence="2" id="KW-0328">Glycosyltransferase</keyword>
<sequence length="239" mass="26875">MPGRIVVVIPTYNEKENLPVLAEKIFGLNIHDLSLLIVDDNSPDGTAACAENLARRFPIHILQRGRKEGIGKAYIQAFQTLLSDPAPPDRIIQMDADMSHDPALIPAMLHAADTYDVIVGSRYIAGGTIENWDFIRRCISRIGNAYARTMLRLPYRDLTSGYRCFRREGLTRLNVASFGSSGYCFMIETIFAAHKSGLRIYELPIVFTERTIGKSKFNLGIIMESVWRVTLLALKRRVS</sequence>
<dbReference type="FunFam" id="3.90.550.10:FF:000122">
    <property type="entry name" value="Dolichol-phosphate mannosyltransferase subunit 1"/>
    <property type="match status" value="1"/>
</dbReference>
<dbReference type="GO" id="GO:0016020">
    <property type="term" value="C:membrane"/>
    <property type="evidence" value="ECO:0007669"/>
    <property type="project" value="GOC"/>
</dbReference>
<feature type="domain" description="Glycosyltransferase 2-like" evidence="4">
    <location>
        <begin position="7"/>
        <end position="170"/>
    </location>
</feature>
<dbReference type="InterPro" id="IPR029044">
    <property type="entry name" value="Nucleotide-diphossugar_trans"/>
</dbReference>
<evidence type="ECO:0000256" key="3">
    <source>
        <dbReference type="ARBA" id="ARBA00022679"/>
    </source>
</evidence>
<organism evidence="5 6">
    <name type="scientific">Candidatus Sungbacteria bacterium RIFCSPHIGHO2_02_FULL_52_23</name>
    <dbReference type="NCBI Taxonomy" id="1802274"/>
    <lineage>
        <taxon>Bacteria</taxon>
        <taxon>Candidatus Sungiibacteriota</taxon>
    </lineage>
</organism>
<dbReference type="GO" id="GO:0009247">
    <property type="term" value="P:glycolipid biosynthetic process"/>
    <property type="evidence" value="ECO:0007669"/>
    <property type="project" value="TreeGrafter"/>
</dbReference>
<evidence type="ECO:0000256" key="2">
    <source>
        <dbReference type="ARBA" id="ARBA00022676"/>
    </source>
</evidence>
<dbReference type="STRING" id="1802274.A3J58_01530"/>
<gene>
    <name evidence="5" type="ORF">A3J58_01530</name>
</gene>
<dbReference type="Pfam" id="PF00535">
    <property type="entry name" value="Glycos_transf_2"/>
    <property type="match status" value="1"/>
</dbReference>
<dbReference type="Gene3D" id="3.90.550.10">
    <property type="entry name" value="Spore Coat Polysaccharide Biosynthesis Protein SpsA, Chain A"/>
    <property type="match status" value="1"/>
</dbReference>
<dbReference type="InterPro" id="IPR039528">
    <property type="entry name" value="DPM1-like"/>
</dbReference>
<dbReference type="Proteomes" id="UP000178510">
    <property type="component" value="Unassembled WGS sequence"/>
</dbReference>
<protein>
    <recommendedName>
        <fullName evidence="4">Glycosyltransferase 2-like domain-containing protein</fullName>
    </recommendedName>
</protein>
<evidence type="ECO:0000259" key="4">
    <source>
        <dbReference type="Pfam" id="PF00535"/>
    </source>
</evidence>
<dbReference type="GO" id="GO:0004582">
    <property type="term" value="F:dolichyl-phosphate beta-D-mannosyltransferase activity"/>
    <property type="evidence" value="ECO:0007669"/>
    <property type="project" value="InterPro"/>
</dbReference>
<dbReference type="InterPro" id="IPR001173">
    <property type="entry name" value="Glyco_trans_2-like"/>
</dbReference>
<evidence type="ECO:0000313" key="6">
    <source>
        <dbReference type="Proteomes" id="UP000178510"/>
    </source>
</evidence>
<dbReference type="CDD" id="cd06442">
    <property type="entry name" value="DPM1_like"/>
    <property type="match status" value="1"/>
</dbReference>
<reference evidence="5 6" key="1">
    <citation type="journal article" date="2016" name="Nat. Commun.">
        <title>Thousands of microbial genomes shed light on interconnected biogeochemical processes in an aquifer system.</title>
        <authorList>
            <person name="Anantharaman K."/>
            <person name="Brown C.T."/>
            <person name="Hug L.A."/>
            <person name="Sharon I."/>
            <person name="Castelle C.J."/>
            <person name="Probst A.J."/>
            <person name="Thomas B.C."/>
            <person name="Singh A."/>
            <person name="Wilkins M.J."/>
            <person name="Karaoz U."/>
            <person name="Brodie E.L."/>
            <person name="Williams K.H."/>
            <person name="Hubbard S.S."/>
            <person name="Banfield J.F."/>
        </authorList>
    </citation>
    <scope>NUCLEOTIDE SEQUENCE [LARGE SCALE GENOMIC DNA]</scope>
</reference>
<dbReference type="PANTHER" id="PTHR43398">
    <property type="entry name" value="DOLICHOL-PHOSPHATE MANNOSYLTRANSFERASE SUBUNIT 1"/>
    <property type="match status" value="1"/>
</dbReference>
<dbReference type="PANTHER" id="PTHR43398:SF1">
    <property type="entry name" value="DOLICHOL-PHOSPHATE MANNOSYLTRANSFERASE SUBUNIT 1"/>
    <property type="match status" value="1"/>
</dbReference>
<dbReference type="AlphaFoldDB" id="A0A1G2KTG4"/>
<dbReference type="SUPFAM" id="SSF53448">
    <property type="entry name" value="Nucleotide-diphospho-sugar transferases"/>
    <property type="match status" value="1"/>
</dbReference>
<evidence type="ECO:0000256" key="1">
    <source>
        <dbReference type="ARBA" id="ARBA00006739"/>
    </source>
</evidence>
<dbReference type="EMBL" id="MHQM01000044">
    <property type="protein sequence ID" value="OHA02514.1"/>
    <property type="molecule type" value="Genomic_DNA"/>
</dbReference>
<keyword evidence="3" id="KW-0808">Transferase</keyword>
<proteinExistence type="inferred from homology"/>
<comment type="similarity">
    <text evidence="1">Belongs to the glycosyltransferase 2 family.</text>
</comment>
<evidence type="ECO:0000313" key="5">
    <source>
        <dbReference type="EMBL" id="OHA02514.1"/>
    </source>
</evidence>
<accession>A0A1G2KTG4</accession>
<comment type="caution">
    <text evidence="5">The sequence shown here is derived from an EMBL/GenBank/DDBJ whole genome shotgun (WGS) entry which is preliminary data.</text>
</comment>